<proteinExistence type="inferred from homology"/>
<keyword evidence="6 8" id="KW-0472">Membrane</keyword>
<evidence type="ECO:0000256" key="8">
    <source>
        <dbReference type="PROSITE-ProRule" id="PRU01360"/>
    </source>
</evidence>
<evidence type="ECO:0000256" key="5">
    <source>
        <dbReference type="ARBA" id="ARBA00023077"/>
    </source>
</evidence>
<keyword evidence="5 9" id="KW-0798">TonB box</keyword>
<comment type="subcellular location">
    <subcellularLocation>
        <location evidence="1 8">Cell outer membrane</location>
        <topology evidence="1 8">Multi-pass membrane protein</topology>
    </subcellularLocation>
</comment>
<dbReference type="InterPro" id="IPR000531">
    <property type="entry name" value="Beta-barrel_TonB"/>
</dbReference>
<dbReference type="PANTHER" id="PTHR47234:SF2">
    <property type="entry name" value="TONB-DEPENDENT RECEPTOR"/>
    <property type="match status" value="1"/>
</dbReference>
<dbReference type="PROSITE" id="PS52016">
    <property type="entry name" value="TONB_DEPENDENT_REC_3"/>
    <property type="match status" value="1"/>
</dbReference>
<dbReference type="InterPro" id="IPR036942">
    <property type="entry name" value="Beta-barrel_TonB_sf"/>
</dbReference>
<evidence type="ECO:0000256" key="7">
    <source>
        <dbReference type="ARBA" id="ARBA00023237"/>
    </source>
</evidence>
<evidence type="ECO:0000313" key="13">
    <source>
        <dbReference type="Proteomes" id="UP001243717"/>
    </source>
</evidence>
<protein>
    <submittedName>
        <fullName evidence="12">TonB-dependent receptor</fullName>
    </submittedName>
</protein>
<dbReference type="Gene3D" id="2.40.170.20">
    <property type="entry name" value="TonB-dependent receptor, beta-barrel domain"/>
    <property type="match status" value="1"/>
</dbReference>
<dbReference type="Pfam" id="PF07715">
    <property type="entry name" value="Plug"/>
    <property type="match status" value="1"/>
</dbReference>
<keyword evidence="13" id="KW-1185">Reference proteome</keyword>
<dbReference type="Proteomes" id="UP001243717">
    <property type="component" value="Unassembled WGS sequence"/>
</dbReference>
<evidence type="ECO:0000256" key="6">
    <source>
        <dbReference type="ARBA" id="ARBA00023136"/>
    </source>
</evidence>
<dbReference type="SUPFAM" id="SSF56935">
    <property type="entry name" value="Porins"/>
    <property type="match status" value="1"/>
</dbReference>
<keyword evidence="12" id="KW-0675">Receptor</keyword>
<dbReference type="InterPro" id="IPR039426">
    <property type="entry name" value="TonB-dep_rcpt-like"/>
</dbReference>
<dbReference type="InterPro" id="IPR012910">
    <property type="entry name" value="Plug_dom"/>
</dbReference>
<dbReference type="RefSeq" id="WP_308986646.1">
    <property type="nucleotide sequence ID" value="NZ_JARXIC010000053.1"/>
</dbReference>
<evidence type="ECO:0000256" key="9">
    <source>
        <dbReference type="RuleBase" id="RU003357"/>
    </source>
</evidence>
<evidence type="ECO:0000256" key="4">
    <source>
        <dbReference type="ARBA" id="ARBA00022692"/>
    </source>
</evidence>
<keyword evidence="4 8" id="KW-0812">Transmembrane</keyword>
<evidence type="ECO:0000256" key="2">
    <source>
        <dbReference type="ARBA" id="ARBA00022448"/>
    </source>
</evidence>
<dbReference type="PANTHER" id="PTHR47234">
    <property type="match status" value="1"/>
</dbReference>
<dbReference type="InterPro" id="IPR037066">
    <property type="entry name" value="Plug_dom_sf"/>
</dbReference>
<evidence type="ECO:0000313" key="12">
    <source>
        <dbReference type="EMBL" id="MDQ8196209.1"/>
    </source>
</evidence>
<sequence>MDIHNQAIPHTTVDSSELELWGDPTPAQAIRDLPYSFGFANNENESNSGSGSADANIHGLGNLSTLTLIDGRRAGGNSSRGFEHGGFADLNLIPSVAIREIQIMADGTSVPYGSDAVAGTVNILLHDSWTESKIETLYSDTSEGDASEKQVAFITGQAIGEHTHFVLAGSWYQRNAIYARDRGISDNADRRAQGGQNQGSPTFPGRIQYAGTEYILKDGVSAPVSINDYRVFDSSEDLYNFSASAPSIPEIERKNVMAQISHQINPAIEVWSELLFTRSQFNNGLAPAPWSSSAYNPGILDAAKNSPYRPADIDPNNLSQLNYRSFELGNLEYKQAKDAFRGLLGLRGDIEEWNWETALLYIRTEQDDHYSGIADSDTVISTINDGSFNPFANAFATGTGYDNATALQAAERHPVNEFDETFWTYDIKLTGSPFELDAGLIDVATGLEFRSEEIQVAIDDLFESGNNLGGIQAASFGAEREVAALYLESNIPLVQQGSHSLDLQLSGRYEAYHDQSTSAGAPANQYEAFVYKSSLFYEPNSALSFYLSYGTSFRAPTLTESDGGDQLASYIYDDPTGQTPAATRVYTFISGNPDLEPETSESVHLGFAYQPHPGRGWKLNLNYYHLRTEDSIVNSGQDVVNQNAGGALRDGNGKLFLVYANWFNAAEVKTDGIDLTVSYTHPTTTGLLKAELGVNHVFNYDIKTTSNSPYVSYLGRLVDPRASNENIAGPGSIPEYKGYARFTWAHQQLTVAATINYIHSLDDNSSFTSNNTSRKIDAWSSLDLAAQYAWSSDSPWLLKDSTLTIGIENVTDEAPPFAAGAFADGYDASLYSAEGRRFMISLSRRF</sequence>
<comment type="similarity">
    <text evidence="8 9">Belongs to the TonB-dependent receptor family.</text>
</comment>
<evidence type="ECO:0000256" key="1">
    <source>
        <dbReference type="ARBA" id="ARBA00004571"/>
    </source>
</evidence>
<keyword evidence="7 8" id="KW-0998">Cell outer membrane</keyword>
<feature type="domain" description="TonB-dependent receptor-like beta-barrel" evidence="10">
    <location>
        <begin position="298"/>
        <end position="810"/>
    </location>
</feature>
<evidence type="ECO:0000259" key="10">
    <source>
        <dbReference type="Pfam" id="PF00593"/>
    </source>
</evidence>
<name>A0ABU1AN29_9BACT</name>
<dbReference type="Pfam" id="PF00593">
    <property type="entry name" value="TonB_dep_Rec_b-barrel"/>
    <property type="match status" value="1"/>
</dbReference>
<evidence type="ECO:0000259" key="11">
    <source>
        <dbReference type="Pfam" id="PF07715"/>
    </source>
</evidence>
<accession>A0ABU1AN29</accession>
<keyword evidence="3 8" id="KW-1134">Transmembrane beta strand</keyword>
<reference evidence="12 13" key="1">
    <citation type="submission" date="2023-04" db="EMBL/GenBank/DDBJ databases">
        <title>A novel bacteria isolated from coastal sediment.</title>
        <authorList>
            <person name="Liu X.-J."/>
            <person name="Du Z.-J."/>
        </authorList>
    </citation>
    <scope>NUCLEOTIDE SEQUENCE [LARGE SCALE GENOMIC DNA]</scope>
    <source>
        <strain evidence="12 13">SDUM461004</strain>
    </source>
</reference>
<keyword evidence="2 8" id="KW-0813">Transport</keyword>
<gene>
    <name evidence="12" type="ORF">QEH59_17375</name>
</gene>
<dbReference type="EMBL" id="JARXIC010000053">
    <property type="protein sequence ID" value="MDQ8196209.1"/>
    <property type="molecule type" value="Genomic_DNA"/>
</dbReference>
<organism evidence="12 13">
    <name type="scientific">Thalassobacterium sedimentorum</name>
    <dbReference type="NCBI Taxonomy" id="3041258"/>
    <lineage>
        <taxon>Bacteria</taxon>
        <taxon>Pseudomonadati</taxon>
        <taxon>Verrucomicrobiota</taxon>
        <taxon>Opitutia</taxon>
        <taxon>Puniceicoccales</taxon>
        <taxon>Coraliomargaritaceae</taxon>
        <taxon>Thalassobacterium</taxon>
    </lineage>
</organism>
<comment type="caution">
    <text evidence="12">The sequence shown here is derived from an EMBL/GenBank/DDBJ whole genome shotgun (WGS) entry which is preliminary data.</text>
</comment>
<evidence type="ECO:0000256" key="3">
    <source>
        <dbReference type="ARBA" id="ARBA00022452"/>
    </source>
</evidence>
<dbReference type="Gene3D" id="2.170.130.10">
    <property type="entry name" value="TonB-dependent receptor, plug domain"/>
    <property type="match status" value="1"/>
</dbReference>
<feature type="domain" description="TonB-dependent receptor plug" evidence="11">
    <location>
        <begin position="7"/>
        <end position="120"/>
    </location>
</feature>